<protein>
    <submittedName>
        <fullName evidence="3">Enoyl-CoA hydratase</fullName>
    </submittedName>
</protein>
<organism evidence="3 4">
    <name type="scientific">Chelatococcus reniformis</name>
    <dbReference type="NCBI Taxonomy" id="1494448"/>
    <lineage>
        <taxon>Bacteria</taxon>
        <taxon>Pseudomonadati</taxon>
        <taxon>Pseudomonadota</taxon>
        <taxon>Alphaproteobacteria</taxon>
        <taxon>Hyphomicrobiales</taxon>
        <taxon>Chelatococcaceae</taxon>
        <taxon>Chelatococcus</taxon>
    </lineage>
</organism>
<evidence type="ECO:0000256" key="1">
    <source>
        <dbReference type="ARBA" id="ARBA00005254"/>
    </source>
</evidence>
<dbReference type="Proteomes" id="UP000637002">
    <property type="component" value="Unassembled WGS sequence"/>
</dbReference>
<dbReference type="GO" id="GO:0003824">
    <property type="term" value="F:catalytic activity"/>
    <property type="evidence" value="ECO:0007669"/>
    <property type="project" value="InterPro"/>
</dbReference>
<dbReference type="PROSITE" id="PS00166">
    <property type="entry name" value="ENOYL_COA_HYDRATASE"/>
    <property type="match status" value="1"/>
</dbReference>
<dbReference type="InterPro" id="IPR029045">
    <property type="entry name" value="ClpP/crotonase-like_dom_sf"/>
</dbReference>
<evidence type="ECO:0000313" key="4">
    <source>
        <dbReference type="Proteomes" id="UP000637002"/>
    </source>
</evidence>
<dbReference type="InterPro" id="IPR014748">
    <property type="entry name" value="Enoyl-CoA_hydra_C"/>
</dbReference>
<reference evidence="3" key="1">
    <citation type="journal article" date="2014" name="Int. J. Syst. Evol. Microbiol.">
        <title>Complete genome sequence of Corynebacterium casei LMG S-19264T (=DSM 44701T), isolated from a smear-ripened cheese.</title>
        <authorList>
            <consortium name="US DOE Joint Genome Institute (JGI-PGF)"/>
            <person name="Walter F."/>
            <person name="Albersmeier A."/>
            <person name="Kalinowski J."/>
            <person name="Ruckert C."/>
        </authorList>
    </citation>
    <scope>NUCLEOTIDE SEQUENCE</scope>
    <source>
        <strain evidence="3">CGMCC 1.12919</strain>
    </source>
</reference>
<gene>
    <name evidence="3" type="ORF">GCM10010994_44820</name>
</gene>
<dbReference type="InterPro" id="IPR018376">
    <property type="entry name" value="Enoyl-CoA_hyd/isom_CS"/>
</dbReference>
<dbReference type="CDD" id="cd06558">
    <property type="entry name" value="crotonase-like"/>
    <property type="match status" value="1"/>
</dbReference>
<dbReference type="Gene3D" id="3.90.226.10">
    <property type="entry name" value="2-enoyl-CoA Hydratase, Chain A, domain 1"/>
    <property type="match status" value="1"/>
</dbReference>
<evidence type="ECO:0000313" key="3">
    <source>
        <dbReference type="EMBL" id="GGC81916.1"/>
    </source>
</evidence>
<dbReference type="PANTHER" id="PTHR43459">
    <property type="entry name" value="ENOYL-COA HYDRATASE"/>
    <property type="match status" value="1"/>
</dbReference>
<reference evidence="3" key="2">
    <citation type="submission" date="2020-09" db="EMBL/GenBank/DDBJ databases">
        <authorList>
            <person name="Sun Q."/>
            <person name="Zhou Y."/>
        </authorList>
    </citation>
    <scope>NUCLEOTIDE SEQUENCE</scope>
    <source>
        <strain evidence="3">CGMCC 1.12919</strain>
    </source>
</reference>
<dbReference type="PANTHER" id="PTHR43459:SF1">
    <property type="entry name" value="EG:BACN32G11.4 PROTEIN"/>
    <property type="match status" value="1"/>
</dbReference>
<dbReference type="RefSeq" id="WP_188611390.1">
    <property type="nucleotide sequence ID" value="NZ_BMGG01000008.1"/>
</dbReference>
<dbReference type="AlphaFoldDB" id="A0A916UPT8"/>
<dbReference type="Pfam" id="PF00378">
    <property type="entry name" value="ECH_1"/>
    <property type="match status" value="1"/>
</dbReference>
<accession>A0A916UPT8</accession>
<proteinExistence type="inferred from homology"/>
<dbReference type="EMBL" id="BMGG01000008">
    <property type="protein sequence ID" value="GGC81916.1"/>
    <property type="molecule type" value="Genomic_DNA"/>
</dbReference>
<comment type="caution">
    <text evidence="3">The sequence shown here is derived from an EMBL/GenBank/DDBJ whole genome shotgun (WGS) entry which is preliminary data.</text>
</comment>
<dbReference type="SUPFAM" id="SSF52096">
    <property type="entry name" value="ClpP/crotonase"/>
    <property type="match status" value="1"/>
</dbReference>
<keyword evidence="4" id="KW-1185">Reference proteome</keyword>
<dbReference type="Gene3D" id="1.10.12.10">
    <property type="entry name" value="Lyase 2-enoyl-coa Hydratase, Chain A, domain 2"/>
    <property type="match status" value="1"/>
</dbReference>
<evidence type="ECO:0000256" key="2">
    <source>
        <dbReference type="RuleBase" id="RU003707"/>
    </source>
</evidence>
<sequence>MAEVLLETLDDGLLTLTLNRPERRNALNPEILEALLDATRRAASDPAVAAVMLTGAGGSFCVGGDVKAMAAGEGRSALLDDRVEDLRRKMEAARVLHEMRKPTIAAIEGAAAGAGLSLALACDLRIANRSAKLTTAFAKVALSGDFGGTYFLTKLLGSAKARELYLTSPILTADEALAVGLVTRVVDDGGFQAAARAYAMALAKGPRLTLGYIKHNLNMAEYAPLEACFDNEALNHTRAATTDDHREAAAAFVEKRQPVFRGR</sequence>
<name>A0A916UPT8_9HYPH</name>
<dbReference type="InterPro" id="IPR001753">
    <property type="entry name" value="Enoyl-CoA_hydra/iso"/>
</dbReference>
<comment type="similarity">
    <text evidence="1 2">Belongs to the enoyl-CoA hydratase/isomerase family.</text>
</comment>